<evidence type="ECO:0000256" key="12">
    <source>
        <dbReference type="SAM" id="Phobius"/>
    </source>
</evidence>
<dbReference type="PANTHER" id="PTHR43806">
    <property type="entry name" value="PEPTIDASE S8"/>
    <property type="match status" value="1"/>
</dbReference>
<protein>
    <submittedName>
        <fullName evidence="15">Type VII secretion-associated serine protease mycosin</fullName>
    </submittedName>
</protein>
<keyword evidence="16" id="KW-1185">Reference proteome</keyword>
<dbReference type="PROSITE" id="PS51892">
    <property type="entry name" value="SUBTILASE"/>
    <property type="match status" value="1"/>
</dbReference>
<sequence length="465" mass="46333">MRPAGRVGITLTGLVVVLATALCTSPSGSAITPPTVDPAVAPPSGTPGPVQATQQFGECSTSEVIAGTDLAAPNPAFSLLDLPSAWRFSRGEGQTVAVIDTGVRPGPRLPAVDPGGDYVGTTDGLVDCDGHGTLVAGLIAGQPDGDGFSGVAPASRVLSLRATSAKITPAASTGDPEVVRANAAVTALSRAIVHAADLGAQVITVSAVFCLPADRDIDQSELGAALRYAAVEKDAVVIAASGDSGSGGSVFGGPGCQSNPLTDLSRPADPRNWAAVTSVSIPSSWQPYVLSVASLSADGQPSKFTAAGPWVGVAAPGENVVSVSNRDDGGLANGLPGAKQRLTSLNGTGYASAYVAGIAALLRSRYPDLAATEVIHRITATAHNVARAPSNIVGAGAVDPVAALTWHLPAGGGRDADPVKQVAAPPEPAPKDYTPLAVAFGGTAALTLTALAAAIVARRRKETAL</sequence>
<dbReference type="InterPro" id="IPR022398">
    <property type="entry name" value="Peptidase_S8_His-AS"/>
</dbReference>
<feature type="region of interest" description="Disordered" evidence="11">
    <location>
        <begin position="27"/>
        <end position="53"/>
    </location>
</feature>
<keyword evidence="7" id="KW-0720">Serine protease</keyword>
<keyword evidence="13" id="KW-0732">Signal</keyword>
<dbReference type="InterPro" id="IPR015500">
    <property type="entry name" value="Peptidase_S8_subtilisin-rel"/>
</dbReference>
<evidence type="ECO:0000259" key="14">
    <source>
        <dbReference type="Pfam" id="PF00082"/>
    </source>
</evidence>
<feature type="chain" id="PRO_5041703902" evidence="13">
    <location>
        <begin position="30"/>
        <end position="465"/>
    </location>
</feature>
<organism evidence="15 16">
    <name type="scientific">Mycolicibacter minnesotensis</name>
    <dbReference type="NCBI Taxonomy" id="1118379"/>
    <lineage>
        <taxon>Bacteria</taxon>
        <taxon>Bacillati</taxon>
        <taxon>Actinomycetota</taxon>
        <taxon>Actinomycetes</taxon>
        <taxon>Mycobacteriales</taxon>
        <taxon>Mycobacteriaceae</taxon>
        <taxon>Mycolicibacter</taxon>
    </lineage>
</organism>
<evidence type="ECO:0000256" key="13">
    <source>
        <dbReference type="SAM" id="SignalP"/>
    </source>
</evidence>
<evidence type="ECO:0000256" key="2">
    <source>
        <dbReference type="ARBA" id="ARBA00011073"/>
    </source>
</evidence>
<comment type="subcellular location">
    <subcellularLocation>
        <location evidence="1">Cell membrane</location>
        <topology evidence="1">Single-pass membrane protein</topology>
    </subcellularLocation>
</comment>
<evidence type="ECO:0000256" key="10">
    <source>
        <dbReference type="PROSITE-ProRule" id="PRU01240"/>
    </source>
</evidence>
<dbReference type="Gene3D" id="3.40.50.200">
    <property type="entry name" value="Peptidase S8/S53 domain"/>
    <property type="match status" value="1"/>
</dbReference>
<feature type="domain" description="Peptidase S8/S53" evidence="14">
    <location>
        <begin position="91"/>
        <end position="396"/>
    </location>
</feature>
<feature type="signal peptide" evidence="13">
    <location>
        <begin position="1"/>
        <end position="29"/>
    </location>
</feature>
<dbReference type="PROSITE" id="PS00137">
    <property type="entry name" value="SUBTILASE_HIS"/>
    <property type="match status" value="1"/>
</dbReference>
<comment type="caution">
    <text evidence="15">The sequence shown here is derived from an EMBL/GenBank/DDBJ whole genome shotgun (WGS) entry which is preliminary data.</text>
</comment>
<dbReference type="SUPFAM" id="SSF52743">
    <property type="entry name" value="Subtilisin-like"/>
    <property type="match status" value="1"/>
</dbReference>
<evidence type="ECO:0000256" key="1">
    <source>
        <dbReference type="ARBA" id="ARBA00004162"/>
    </source>
</evidence>
<comment type="similarity">
    <text evidence="2 10">Belongs to the peptidase S8 family.</text>
</comment>
<dbReference type="InterPro" id="IPR036852">
    <property type="entry name" value="Peptidase_S8/S53_dom_sf"/>
</dbReference>
<evidence type="ECO:0000256" key="4">
    <source>
        <dbReference type="ARBA" id="ARBA00022670"/>
    </source>
</evidence>
<dbReference type="EMBL" id="MVHZ01000006">
    <property type="protein sequence ID" value="ORB01729.1"/>
    <property type="molecule type" value="Genomic_DNA"/>
</dbReference>
<accession>A0AA91M6J6</accession>
<dbReference type="GO" id="GO:0004252">
    <property type="term" value="F:serine-type endopeptidase activity"/>
    <property type="evidence" value="ECO:0007669"/>
    <property type="project" value="InterPro"/>
</dbReference>
<keyword evidence="8 12" id="KW-1133">Transmembrane helix</keyword>
<dbReference type="NCBIfam" id="TIGR03921">
    <property type="entry name" value="T7SS_mycosin"/>
    <property type="match status" value="1"/>
</dbReference>
<proteinExistence type="inferred from homology"/>
<evidence type="ECO:0000256" key="8">
    <source>
        <dbReference type="ARBA" id="ARBA00022989"/>
    </source>
</evidence>
<dbReference type="Pfam" id="PF00082">
    <property type="entry name" value="Peptidase_S8"/>
    <property type="match status" value="1"/>
</dbReference>
<dbReference type="InterPro" id="IPR050131">
    <property type="entry name" value="Peptidase_S8_subtilisin-like"/>
</dbReference>
<keyword evidence="3" id="KW-1003">Cell membrane</keyword>
<name>A0AA91M6J6_9MYCO</name>
<comment type="caution">
    <text evidence="10">Lacks conserved residue(s) required for the propagation of feature annotation.</text>
</comment>
<keyword evidence="5 12" id="KW-0812">Transmembrane</keyword>
<evidence type="ECO:0000256" key="9">
    <source>
        <dbReference type="ARBA" id="ARBA00023136"/>
    </source>
</evidence>
<evidence type="ECO:0000256" key="7">
    <source>
        <dbReference type="ARBA" id="ARBA00022825"/>
    </source>
</evidence>
<evidence type="ECO:0000256" key="3">
    <source>
        <dbReference type="ARBA" id="ARBA00022475"/>
    </source>
</evidence>
<evidence type="ECO:0000313" key="16">
    <source>
        <dbReference type="Proteomes" id="UP000192320"/>
    </source>
</evidence>
<feature type="transmembrane region" description="Helical" evidence="12">
    <location>
        <begin position="436"/>
        <end position="457"/>
    </location>
</feature>
<evidence type="ECO:0000256" key="11">
    <source>
        <dbReference type="SAM" id="MobiDB-lite"/>
    </source>
</evidence>
<reference evidence="15 16" key="1">
    <citation type="submission" date="2017-02" db="EMBL/GenBank/DDBJ databases">
        <title>The new phylogeny of genus Mycobacterium.</title>
        <authorList>
            <person name="Tortoli E."/>
            <person name="Trovato A."/>
            <person name="Cirillo D.M."/>
        </authorList>
    </citation>
    <scope>NUCLEOTIDE SEQUENCE [LARGE SCALE GENOMIC DNA]</scope>
    <source>
        <strain evidence="15 16">DSM 45633</strain>
    </source>
</reference>
<dbReference type="InterPro" id="IPR023834">
    <property type="entry name" value="T7SS_pept_S8A_mycosin"/>
</dbReference>
<keyword evidence="9 12" id="KW-0472">Membrane</keyword>
<evidence type="ECO:0000256" key="6">
    <source>
        <dbReference type="ARBA" id="ARBA00022801"/>
    </source>
</evidence>
<dbReference type="Proteomes" id="UP000192320">
    <property type="component" value="Unassembled WGS sequence"/>
</dbReference>
<keyword evidence="4 15" id="KW-0645">Protease</keyword>
<evidence type="ECO:0000313" key="15">
    <source>
        <dbReference type="EMBL" id="ORB01729.1"/>
    </source>
</evidence>
<dbReference type="GO" id="GO:0006508">
    <property type="term" value="P:proteolysis"/>
    <property type="evidence" value="ECO:0007669"/>
    <property type="project" value="UniProtKB-KW"/>
</dbReference>
<dbReference type="PANTHER" id="PTHR43806:SF11">
    <property type="entry name" value="CEREVISIN-RELATED"/>
    <property type="match status" value="1"/>
</dbReference>
<gene>
    <name evidence="15" type="ORF">BST33_08635</name>
</gene>
<dbReference type="GO" id="GO:0005886">
    <property type="term" value="C:plasma membrane"/>
    <property type="evidence" value="ECO:0007669"/>
    <property type="project" value="UniProtKB-SubCell"/>
</dbReference>
<keyword evidence="6" id="KW-0378">Hydrolase</keyword>
<dbReference type="PRINTS" id="PR00723">
    <property type="entry name" value="SUBTILISIN"/>
</dbReference>
<dbReference type="InterPro" id="IPR000209">
    <property type="entry name" value="Peptidase_S8/S53_dom"/>
</dbReference>
<evidence type="ECO:0000256" key="5">
    <source>
        <dbReference type="ARBA" id="ARBA00022692"/>
    </source>
</evidence>
<dbReference type="AlphaFoldDB" id="A0AA91M6J6"/>